<feature type="transmembrane region" description="Helical" evidence="2">
    <location>
        <begin position="869"/>
        <end position="888"/>
    </location>
</feature>
<keyword evidence="2" id="KW-1133">Transmembrane helix</keyword>
<feature type="transmembrane region" description="Helical" evidence="2">
    <location>
        <begin position="798"/>
        <end position="823"/>
    </location>
</feature>
<dbReference type="OrthoDB" id="2403103at2759"/>
<feature type="transmembrane region" description="Helical" evidence="2">
    <location>
        <begin position="693"/>
        <end position="713"/>
    </location>
</feature>
<reference evidence="4 5" key="1">
    <citation type="submission" date="2018-08" db="EMBL/GenBank/DDBJ databases">
        <title>Genome and evolution of the arbuscular mycorrhizal fungus Diversispora epigaea (formerly Glomus versiforme) and its bacterial endosymbionts.</title>
        <authorList>
            <person name="Sun X."/>
            <person name="Fei Z."/>
            <person name="Harrison M."/>
        </authorList>
    </citation>
    <scope>NUCLEOTIDE SEQUENCE [LARGE SCALE GENOMIC DNA]</scope>
    <source>
        <strain evidence="4 5">IT104</strain>
    </source>
</reference>
<organism evidence="4 5">
    <name type="scientific">Diversispora epigaea</name>
    <dbReference type="NCBI Taxonomy" id="1348612"/>
    <lineage>
        <taxon>Eukaryota</taxon>
        <taxon>Fungi</taxon>
        <taxon>Fungi incertae sedis</taxon>
        <taxon>Mucoromycota</taxon>
        <taxon>Glomeromycotina</taxon>
        <taxon>Glomeromycetes</taxon>
        <taxon>Diversisporales</taxon>
        <taxon>Diversisporaceae</taxon>
        <taxon>Diversispora</taxon>
    </lineage>
</organism>
<keyword evidence="2" id="KW-0472">Membrane</keyword>
<dbReference type="AlphaFoldDB" id="A0A397IUU2"/>
<dbReference type="Proteomes" id="UP000266861">
    <property type="component" value="Unassembled WGS sequence"/>
</dbReference>
<gene>
    <name evidence="4" type="ORF">Glove_194g33</name>
</gene>
<accession>A0A397IUU2</accession>
<feature type="region of interest" description="Disordered" evidence="1">
    <location>
        <begin position="1010"/>
        <end position="1035"/>
    </location>
</feature>
<keyword evidence="3" id="KW-0732">Signal</keyword>
<keyword evidence="5" id="KW-1185">Reference proteome</keyword>
<evidence type="ECO:0000256" key="1">
    <source>
        <dbReference type="SAM" id="MobiDB-lite"/>
    </source>
</evidence>
<protein>
    <submittedName>
        <fullName evidence="4">Uncharacterized protein</fullName>
    </submittedName>
</protein>
<evidence type="ECO:0000256" key="2">
    <source>
        <dbReference type="SAM" id="Phobius"/>
    </source>
</evidence>
<dbReference type="STRING" id="1348612.A0A397IUU2"/>
<sequence>MIRSSLNLMVLVITWITIFSLTPSVSSLGNFTHIETNSYETSPTVYQYGKYIDGTVVIRIINRDPYKPTNSTSIEWLRPVLSLRIIHPNGTVSEIDKELEIQEFNWQIFNITGINQSPISIFALQRGYLIVRYFKASDTNNFTTYEEWGRIIDWNGNLYDEVNLGGAYIEAASWYPSVTTIVSNVDPAKGFIRIAGIDPSYVEWQQYMIGDSFNLIKLQEGNIKLPQNGNSLFSIIATVDEGYSMIMANSTHSTNPNNPFEFYAAMYYLKIGYNETQFSAANLLHQLTLPNITLFSMVCDISSSGIGQVCTLITQSDTYYYVKLNFLISGSVIKTIPLTNLIGLPPNITIGWIENIPYGGYLLTGYFKNGSDQTVYGYYLNESANKFINWDFSEPSVLNMKGILIILPNNTLLVSQIESNDTWSFLTTDIPNYSGNPDHGYSNHLVDSTSPPINANISNISNSTDMGSITITYYDRVELSDGNIWIYRIDNSVAQNVTRQFVNGNNNEFCFISADGLTVTVRVIRSTFNFPNSQFYIKVDNNFVKSKVYSEPLMGINDNIWNFDTISIKNESYAGTASGVLRLTIEGTQYYKNLNSTGKSKFFFDLLTELSMIISVDRLSSDYRTQVDNTNRQIFISLTIQSSRSERNVQAIIDDLKDMIKYKDITSISLFPTTNYLDEDFGFELRQNLWVRYRLRFLGVMLAFGILVVLFLLANKKERKGRNIAVLQLGLIIFDFVMDTLFVSNNGKVIEVLYIPSVIFLTVPTVFNIIWASYILFNEKKSESFRNWFAQHGNVVSIFTALSGANIEALSILHSNMAGFGFFNAPFSPEGKSRIFWISCLNIFVEDLPQAIVQILYQRSVIRYDTIPLLALLSSFLNLLINISGRLFQTINLCRHVYNHKRSQNQELQPPDTKNMTKRKLWKEHGARICTGDIKLQIQCFFAFSPLFPIAGGKLNYAHSSLVGLLFQNCPECTLLGSQCLYNCYETEILKLETIDTICRRSKDDVVTEKEQVKKKQRQIEKEKESRPHDNQPHLDLIHDLNQNVQILGDIKQHKNNQP</sequence>
<evidence type="ECO:0000313" key="4">
    <source>
        <dbReference type="EMBL" id="RHZ76703.1"/>
    </source>
</evidence>
<name>A0A397IUU2_9GLOM</name>
<evidence type="ECO:0000313" key="5">
    <source>
        <dbReference type="Proteomes" id="UP000266861"/>
    </source>
</evidence>
<feature type="transmembrane region" description="Helical" evidence="2">
    <location>
        <begin position="725"/>
        <end position="742"/>
    </location>
</feature>
<dbReference type="EMBL" id="PQFF01000182">
    <property type="protein sequence ID" value="RHZ76703.1"/>
    <property type="molecule type" value="Genomic_DNA"/>
</dbReference>
<feature type="transmembrane region" description="Helical" evidence="2">
    <location>
        <begin position="754"/>
        <end position="777"/>
    </location>
</feature>
<comment type="caution">
    <text evidence="4">The sequence shown here is derived from an EMBL/GenBank/DDBJ whole genome shotgun (WGS) entry which is preliminary data.</text>
</comment>
<feature type="signal peptide" evidence="3">
    <location>
        <begin position="1"/>
        <end position="27"/>
    </location>
</feature>
<proteinExistence type="predicted"/>
<evidence type="ECO:0000256" key="3">
    <source>
        <dbReference type="SAM" id="SignalP"/>
    </source>
</evidence>
<keyword evidence="2" id="KW-0812">Transmembrane</keyword>
<feature type="chain" id="PRO_5017416125" evidence="3">
    <location>
        <begin position="28"/>
        <end position="1059"/>
    </location>
</feature>